<evidence type="ECO:0000313" key="2">
    <source>
        <dbReference type="EMBL" id="KIK22187.1"/>
    </source>
</evidence>
<reference evidence="3" key="2">
    <citation type="submission" date="2015-01" db="EMBL/GenBank/DDBJ databases">
        <title>Evolutionary Origins and Diversification of the Mycorrhizal Mutualists.</title>
        <authorList>
            <consortium name="DOE Joint Genome Institute"/>
            <consortium name="Mycorrhizal Genomics Consortium"/>
            <person name="Kohler A."/>
            <person name="Kuo A."/>
            <person name="Nagy L.G."/>
            <person name="Floudas D."/>
            <person name="Copeland A."/>
            <person name="Barry K.W."/>
            <person name="Cichocki N."/>
            <person name="Veneault-Fourrey C."/>
            <person name="LaButti K."/>
            <person name="Lindquist E.A."/>
            <person name="Lipzen A."/>
            <person name="Lundell T."/>
            <person name="Morin E."/>
            <person name="Murat C."/>
            <person name="Riley R."/>
            <person name="Ohm R."/>
            <person name="Sun H."/>
            <person name="Tunlid A."/>
            <person name="Henrissat B."/>
            <person name="Grigoriev I.V."/>
            <person name="Hibbett D.S."/>
            <person name="Martin F."/>
        </authorList>
    </citation>
    <scope>NUCLEOTIDE SEQUENCE [LARGE SCALE GENOMIC DNA]</scope>
    <source>
        <strain evidence="1 3">441</strain>
    </source>
</reference>
<evidence type="ECO:0000313" key="1">
    <source>
        <dbReference type="EMBL" id="KIK11048.1"/>
    </source>
</evidence>
<reference evidence="2" key="3">
    <citation type="submission" date="2015-02" db="EMBL/GenBank/DDBJ databases">
        <title>Evolutionary Origins and Diversification of the Mycorrhizal Mutualists.</title>
        <authorList>
            <consortium name="DOE Joint Genome Institute"/>
            <consortium name="Mycorrhizal Genomics Consortium"/>
            <person name="Kohler A."/>
            <person name="Kuo A."/>
            <person name="Nagy L.G."/>
            <person name="Floudas D."/>
            <person name="Copeland A."/>
            <person name="Barry K.W."/>
            <person name="Cichocki N."/>
            <person name="Veneault-Fourrey C."/>
            <person name="LaButti K."/>
            <person name="Lindquist E.A."/>
            <person name="Lipzen A."/>
            <person name="Lundell T."/>
            <person name="Morin E."/>
            <person name="Murat C."/>
            <person name="Riley R."/>
            <person name="Ohm R."/>
            <person name="Sun H."/>
            <person name="Tunlid A."/>
            <person name="Henrissat B."/>
            <person name="Grigoriev I.V."/>
            <person name="Hibbett D.S."/>
            <person name="Martin F."/>
        </authorList>
    </citation>
    <scope>NUCLEOTIDE SEQUENCE</scope>
    <source>
        <strain evidence="2 3">441</strain>
    </source>
</reference>
<dbReference type="EMBL" id="KN834318">
    <property type="protein sequence ID" value="KIK11048.1"/>
    <property type="molecule type" value="Genomic_DNA"/>
</dbReference>
<dbReference type="EMBL" id="KN833742">
    <property type="protein sequence ID" value="KIK22187.1"/>
    <property type="molecule type" value="Genomic_DNA"/>
</dbReference>
<dbReference type="HOGENOM" id="CLU_2980010_0_0_1"/>
<evidence type="ECO:0000313" key="3">
    <source>
        <dbReference type="Proteomes" id="UP000054018"/>
    </source>
</evidence>
<dbReference type="AlphaFoldDB" id="A0A0C9ZI56"/>
<proteinExistence type="predicted"/>
<dbReference type="Proteomes" id="UP000054018">
    <property type="component" value="Unassembled WGS sequence"/>
</dbReference>
<organism evidence="2 3">
    <name type="scientific">Pisolithus microcarpus 441</name>
    <dbReference type="NCBI Taxonomy" id="765257"/>
    <lineage>
        <taxon>Eukaryota</taxon>
        <taxon>Fungi</taxon>
        <taxon>Dikarya</taxon>
        <taxon>Basidiomycota</taxon>
        <taxon>Agaricomycotina</taxon>
        <taxon>Agaricomycetes</taxon>
        <taxon>Agaricomycetidae</taxon>
        <taxon>Boletales</taxon>
        <taxon>Sclerodermatineae</taxon>
        <taxon>Pisolithaceae</taxon>
        <taxon>Pisolithus</taxon>
    </lineage>
</organism>
<accession>A0A0C9ZI56</accession>
<protein>
    <submittedName>
        <fullName evidence="2">Uncharacterized protein</fullName>
    </submittedName>
</protein>
<name>A0A0C9ZI56_9AGAM</name>
<reference evidence="2 3" key="1">
    <citation type="submission" date="2014-04" db="EMBL/GenBank/DDBJ databases">
        <authorList>
            <consortium name="DOE Joint Genome Institute"/>
            <person name="Kuo A."/>
            <person name="Kohler A."/>
            <person name="Costa M.D."/>
            <person name="Nagy L.G."/>
            <person name="Floudas D."/>
            <person name="Copeland A."/>
            <person name="Barry K.W."/>
            <person name="Cichocki N."/>
            <person name="Veneault-Fourrey C."/>
            <person name="LaButti K."/>
            <person name="Lindquist E.A."/>
            <person name="Lipzen A."/>
            <person name="Lundell T."/>
            <person name="Morin E."/>
            <person name="Murat C."/>
            <person name="Sun H."/>
            <person name="Tunlid A."/>
            <person name="Henrissat B."/>
            <person name="Grigoriev I.V."/>
            <person name="Hibbett D.S."/>
            <person name="Martin F."/>
            <person name="Nordberg H.P."/>
            <person name="Cantor M.N."/>
            <person name="Hua S.X."/>
        </authorList>
    </citation>
    <scope>NUCLEOTIDE SEQUENCE [LARGE SCALE GENOMIC DNA]</scope>
    <source>
        <strain evidence="2 3">441</strain>
    </source>
</reference>
<gene>
    <name evidence="2" type="ORF">PISMIDRAFT_680498</name>
    <name evidence="1" type="ORF">PISMIDRAFT_690627</name>
</gene>
<keyword evidence="3" id="KW-1185">Reference proteome</keyword>
<sequence>MATVSNNRDAQSDCTLKRASSRGWWHSHEVRWTWHAPSSSKRVFKECTQHRGLTLLYI</sequence>